<dbReference type="SMART" id="SM01266">
    <property type="entry name" value="Mac"/>
    <property type="match status" value="1"/>
</dbReference>
<dbReference type="InterPro" id="IPR051159">
    <property type="entry name" value="Hexapeptide_acetyltransf"/>
</dbReference>
<accession>K1X7D7</accession>
<dbReference type="GO" id="GO:0000981">
    <property type="term" value="F:DNA-binding transcription factor activity, RNA polymerase II-specific"/>
    <property type="evidence" value="ECO:0007669"/>
    <property type="project" value="InterPro"/>
</dbReference>
<dbReference type="Pfam" id="PF00172">
    <property type="entry name" value="Zn_clus"/>
    <property type="match status" value="1"/>
</dbReference>
<dbReference type="PANTHER" id="PTHR23416">
    <property type="entry name" value="SIALIC ACID SYNTHASE-RELATED"/>
    <property type="match status" value="1"/>
</dbReference>
<dbReference type="GeneID" id="18760972"/>
<dbReference type="InterPro" id="IPR001138">
    <property type="entry name" value="Zn2Cys6_DnaBD"/>
</dbReference>
<feature type="region of interest" description="Disordered" evidence="4">
    <location>
        <begin position="1"/>
        <end position="81"/>
    </location>
</feature>
<feature type="compositionally biased region" description="Polar residues" evidence="4">
    <location>
        <begin position="393"/>
        <end position="405"/>
    </location>
</feature>
<feature type="compositionally biased region" description="Polar residues" evidence="4">
    <location>
        <begin position="168"/>
        <end position="184"/>
    </location>
</feature>
<dbReference type="GO" id="GO:0008270">
    <property type="term" value="F:zinc ion binding"/>
    <property type="evidence" value="ECO:0007669"/>
    <property type="project" value="InterPro"/>
</dbReference>
<keyword evidence="3" id="KW-0539">Nucleus</keyword>
<dbReference type="EMBL" id="JH921438">
    <property type="protein sequence ID" value="EKD16568.1"/>
    <property type="molecule type" value="Genomic_DNA"/>
</dbReference>
<feature type="compositionally biased region" description="Polar residues" evidence="4">
    <location>
        <begin position="529"/>
        <end position="543"/>
    </location>
</feature>
<evidence type="ECO:0000256" key="1">
    <source>
        <dbReference type="ARBA" id="ARBA00007274"/>
    </source>
</evidence>
<dbReference type="Pfam" id="PF12464">
    <property type="entry name" value="Mac"/>
    <property type="match status" value="1"/>
</dbReference>
<dbReference type="InterPro" id="IPR024688">
    <property type="entry name" value="Mac_dom"/>
</dbReference>
<organism evidence="6 7">
    <name type="scientific">Marssonina brunnea f. sp. multigermtubi (strain MB_m1)</name>
    <name type="common">Marssonina leaf spot fungus</name>
    <dbReference type="NCBI Taxonomy" id="1072389"/>
    <lineage>
        <taxon>Eukaryota</taxon>
        <taxon>Fungi</taxon>
        <taxon>Dikarya</taxon>
        <taxon>Ascomycota</taxon>
        <taxon>Pezizomycotina</taxon>
        <taxon>Leotiomycetes</taxon>
        <taxon>Helotiales</taxon>
        <taxon>Drepanopezizaceae</taxon>
        <taxon>Drepanopeziza</taxon>
    </lineage>
</organism>
<sequence>MSASQPEPEPADAHGLERIGERLQYIGRGDPQADQISAFSVTKPLGQNIRNPLPNPKSPTPNPHSRGEEPPTTLHNPSSALLGNPRIVALRERSSPFSLWTTVEKVAASFQVEVAHPRSEGAALPLSDIDSSFDLVGLARQILGKRSIDEATDQTRAISTELEMATPEEQSANAQNESPTSRFTAVNGKEPVVVATPANGLASNGASRRGSDERSNGQPRISPPGQEKLTITTTTQREEWIQPSSSDRHTYLPPSGYSEAEMSHKRKRSGSMEPDSSSTNSYHSHAIPSSTKQTPTTATTEPETPRDQTLRAPSHSDQRDSYGTESQYRQFLANEDARESGVSHDHWHLRQYSANSQVTSDEQIGEVLQRASQHMDAQQHGDYQSPGDDDKSVNQYYDQDGSVQSDPKKRKRNFSNRTKTGCMTCRRRKKKCDENRPECNNCLRGGFVCSGYQQRGQWPKTEQKQPPIPLQSKTDYEASPFGQSQYVPQTHGQPQQQPRREPLPGYRGQSLRVDPQHGQGRRNMDDDQPSASAIPSASVTSPENNRLSAISYSHQIPTPITASSSAYPDRQPKSAYERVGPLHDMSRQESRQDSDTGTPQSASATLPQILHPQIHADSPHSNPQVAAQLALSNLASSSSRPRTQKEEMLAGRHYFPFDKELVLERERCNGACWRFNSSTNPNNGVSPEERARLFRDILQPREHVISPTQASSITPVGRVGDNVVVEAPFNCDYGYNISIGQDVAIGKNCTILDTCEVKIGDRCNIGPNVNIYTATLPVDPKRRLGSRGPNLGRKITIDSDCWIGGGVTILPGRTIGKGSTVGAGSIVTRDVPPYTVVCGNPARVIRGLYPPHDG</sequence>
<feature type="region of interest" description="Disordered" evidence="4">
    <location>
        <begin position="165"/>
        <end position="327"/>
    </location>
</feature>
<evidence type="ECO:0000313" key="7">
    <source>
        <dbReference type="Proteomes" id="UP000006753"/>
    </source>
</evidence>
<dbReference type="Gene3D" id="4.10.240.10">
    <property type="entry name" value="Zn(2)-C6 fungal-type DNA-binding domain"/>
    <property type="match status" value="1"/>
</dbReference>
<evidence type="ECO:0000256" key="4">
    <source>
        <dbReference type="SAM" id="MobiDB-lite"/>
    </source>
</evidence>
<dbReference type="OMA" id="ACNNCIR"/>
<dbReference type="eggNOG" id="KOG4750">
    <property type="taxonomic scope" value="Eukaryota"/>
</dbReference>
<dbReference type="PROSITE" id="PS50048">
    <property type="entry name" value="ZN2_CY6_FUNGAL_2"/>
    <property type="match status" value="1"/>
</dbReference>
<dbReference type="InterPro" id="IPR011004">
    <property type="entry name" value="Trimer_LpxA-like_sf"/>
</dbReference>
<dbReference type="SUPFAM" id="SSF51161">
    <property type="entry name" value="Trimeric LpxA-like enzymes"/>
    <property type="match status" value="1"/>
</dbReference>
<evidence type="ECO:0000256" key="2">
    <source>
        <dbReference type="ARBA" id="ARBA00022679"/>
    </source>
</evidence>
<feature type="compositionally biased region" description="Basic and acidic residues" evidence="4">
    <location>
        <begin position="303"/>
        <end position="322"/>
    </location>
</feature>
<feature type="compositionally biased region" description="Basic and acidic residues" evidence="4">
    <location>
        <begin position="578"/>
        <end position="594"/>
    </location>
</feature>
<feature type="compositionally biased region" description="Basic and acidic residues" evidence="4">
    <location>
        <begin position="11"/>
        <end position="21"/>
    </location>
</feature>
<dbReference type="InParanoid" id="K1X7D7"/>
<evidence type="ECO:0000259" key="5">
    <source>
        <dbReference type="PROSITE" id="PS50048"/>
    </source>
</evidence>
<feature type="compositionally biased region" description="Polar residues" evidence="4">
    <location>
        <begin position="274"/>
        <end position="293"/>
    </location>
</feature>
<dbReference type="Proteomes" id="UP000006753">
    <property type="component" value="Unassembled WGS sequence"/>
</dbReference>
<name>K1X7D7_MARBU</name>
<protein>
    <submittedName>
        <fullName evidence="6">Bacterial transferase hexapeptide</fullName>
    </submittedName>
</protein>
<reference evidence="6 7" key="1">
    <citation type="journal article" date="2012" name="BMC Genomics">
        <title>Sequencing the genome of Marssonina brunnea reveals fungus-poplar co-evolution.</title>
        <authorList>
            <person name="Zhu S."/>
            <person name="Cao Y.-Z."/>
            <person name="Jiang C."/>
            <person name="Tan B.-Y."/>
            <person name="Wang Z."/>
            <person name="Feng S."/>
            <person name="Zhang L."/>
            <person name="Su X.-H."/>
            <person name="Brejova B."/>
            <person name="Vinar T."/>
            <person name="Xu M."/>
            <person name="Wang M.-X."/>
            <person name="Zhang S.-G."/>
            <person name="Huang M.-R."/>
            <person name="Wu R."/>
            <person name="Zhou Y."/>
        </authorList>
    </citation>
    <scope>NUCLEOTIDE SEQUENCE [LARGE SCALE GENOMIC DNA]</scope>
    <source>
        <strain evidence="6 7">MB_m1</strain>
    </source>
</reference>
<evidence type="ECO:0000256" key="3">
    <source>
        <dbReference type="ARBA" id="ARBA00023242"/>
    </source>
</evidence>
<dbReference type="InterPro" id="IPR001451">
    <property type="entry name" value="Hexapep"/>
</dbReference>
<dbReference type="OrthoDB" id="25818at2759"/>
<dbReference type="CDD" id="cd03357">
    <property type="entry name" value="LbH_MAT_GAT"/>
    <property type="match status" value="1"/>
</dbReference>
<dbReference type="SMART" id="SM00066">
    <property type="entry name" value="GAL4"/>
    <property type="match status" value="1"/>
</dbReference>
<dbReference type="GO" id="GO:0016407">
    <property type="term" value="F:acetyltransferase activity"/>
    <property type="evidence" value="ECO:0007669"/>
    <property type="project" value="InterPro"/>
</dbReference>
<feature type="region of interest" description="Disordered" evidence="4">
    <location>
        <begin position="457"/>
        <end position="543"/>
    </location>
</feature>
<dbReference type="PANTHER" id="PTHR23416:SF76">
    <property type="entry name" value="ZN(II)2CYS6 TRANSCRIPTION FACTOR (EUROFUNG)"/>
    <property type="match status" value="1"/>
</dbReference>
<dbReference type="PROSITE" id="PS00463">
    <property type="entry name" value="ZN2_CY6_FUNGAL_1"/>
    <property type="match status" value="1"/>
</dbReference>
<dbReference type="SUPFAM" id="SSF57701">
    <property type="entry name" value="Zn2/Cys6 DNA-binding domain"/>
    <property type="match status" value="1"/>
</dbReference>
<dbReference type="CDD" id="cd00067">
    <property type="entry name" value="GAL4"/>
    <property type="match status" value="1"/>
</dbReference>
<feature type="domain" description="Zn(2)-C6 fungal-type" evidence="5">
    <location>
        <begin position="421"/>
        <end position="450"/>
    </location>
</feature>
<dbReference type="Gene3D" id="2.160.10.10">
    <property type="entry name" value="Hexapeptide repeat proteins"/>
    <property type="match status" value="1"/>
</dbReference>
<comment type="similarity">
    <text evidence="1">Belongs to the transferase hexapeptide repeat family.</text>
</comment>
<dbReference type="Pfam" id="PF00132">
    <property type="entry name" value="Hexapep"/>
    <property type="match status" value="1"/>
</dbReference>
<proteinExistence type="inferred from homology"/>
<feature type="compositionally biased region" description="Polar residues" evidence="4">
    <location>
        <begin position="481"/>
        <end position="492"/>
    </location>
</feature>
<gene>
    <name evidence="6" type="ORF">MBM_05037</name>
</gene>
<dbReference type="STRING" id="1072389.K1X7D7"/>
<dbReference type="KEGG" id="mbe:MBM_05037"/>
<feature type="region of interest" description="Disordered" evidence="4">
    <location>
        <begin position="578"/>
        <end position="603"/>
    </location>
</feature>
<feature type="compositionally biased region" description="Basic and acidic residues" evidence="4">
    <location>
        <begin position="236"/>
        <end position="250"/>
    </location>
</feature>
<dbReference type="GO" id="GO:0008374">
    <property type="term" value="F:O-acyltransferase activity"/>
    <property type="evidence" value="ECO:0007669"/>
    <property type="project" value="TreeGrafter"/>
</dbReference>
<feature type="compositionally biased region" description="Pro residues" evidence="4">
    <location>
        <begin position="53"/>
        <end position="62"/>
    </location>
</feature>
<dbReference type="AlphaFoldDB" id="K1X7D7"/>
<keyword evidence="2 6" id="KW-0808">Transferase</keyword>
<evidence type="ECO:0000313" key="6">
    <source>
        <dbReference type="EMBL" id="EKD16568.1"/>
    </source>
</evidence>
<dbReference type="InterPro" id="IPR036864">
    <property type="entry name" value="Zn2-C6_fun-type_DNA-bd_sf"/>
</dbReference>
<dbReference type="HOGENOM" id="CLU_013964_0_0_1"/>
<keyword evidence="7" id="KW-1185">Reference proteome</keyword>
<dbReference type="Pfam" id="PF14602">
    <property type="entry name" value="Hexapep_2"/>
    <property type="match status" value="1"/>
</dbReference>
<feature type="region of interest" description="Disordered" evidence="4">
    <location>
        <begin position="370"/>
        <end position="415"/>
    </location>
</feature>